<dbReference type="HOGENOM" id="CLU_1089757_0_0_1"/>
<dbReference type="Proteomes" id="UP000008142">
    <property type="component" value="Unassembled WGS sequence"/>
</dbReference>
<protein>
    <submittedName>
        <fullName evidence="1">Predicted protein</fullName>
    </submittedName>
</protein>
<dbReference type="EMBL" id="DS990637">
    <property type="protein sequence ID" value="EGC42875.1"/>
    <property type="molecule type" value="Genomic_DNA"/>
</dbReference>
<accession>F0UAF6</accession>
<proteinExistence type="predicted"/>
<organism evidence="2">
    <name type="scientific">Ajellomyces capsulatus (strain H88)</name>
    <name type="common">Darling's disease fungus</name>
    <name type="synonym">Histoplasma capsulatum</name>
    <dbReference type="NCBI Taxonomy" id="544711"/>
    <lineage>
        <taxon>Eukaryota</taxon>
        <taxon>Fungi</taxon>
        <taxon>Dikarya</taxon>
        <taxon>Ascomycota</taxon>
        <taxon>Pezizomycotina</taxon>
        <taxon>Eurotiomycetes</taxon>
        <taxon>Eurotiomycetidae</taxon>
        <taxon>Onygenales</taxon>
        <taxon>Ajellomycetaceae</taxon>
        <taxon>Histoplasma</taxon>
    </lineage>
</organism>
<evidence type="ECO:0000313" key="2">
    <source>
        <dbReference type="Proteomes" id="UP000008142"/>
    </source>
</evidence>
<reference evidence="2" key="1">
    <citation type="submission" date="2008-07" db="EMBL/GenBank/DDBJ databases">
        <title>Annotation of Ajellomyces capsulatus strain H88.</title>
        <authorList>
            <person name="Champion M."/>
            <person name="Cuomo C."/>
            <person name="Ma L.-J."/>
            <person name="Henn M.R."/>
            <person name="Sil A."/>
            <person name="Goldman B."/>
            <person name="Young S.K."/>
            <person name="Kodira C.D."/>
            <person name="Zeng Q."/>
            <person name="Koehrsen M."/>
            <person name="Alvarado L."/>
            <person name="Berlin A."/>
            <person name="Borenstein D."/>
            <person name="Chen Z."/>
            <person name="Engels R."/>
            <person name="Freedman E."/>
            <person name="Gellesch M."/>
            <person name="Goldberg J."/>
            <person name="Griggs A."/>
            <person name="Gujja S."/>
            <person name="Heiman D."/>
            <person name="Hepburn T."/>
            <person name="Howarth C."/>
            <person name="Jen D."/>
            <person name="Larson L."/>
            <person name="Lewis B."/>
            <person name="Mehta T."/>
            <person name="Park D."/>
            <person name="Pearson M."/>
            <person name="Roberts A."/>
            <person name="Saif S."/>
            <person name="Shea T."/>
            <person name="Shenoy N."/>
            <person name="Sisk P."/>
            <person name="Stolte C."/>
            <person name="Sykes S."/>
            <person name="Walk T."/>
            <person name="White J."/>
            <person name="Yandava C."/>
            <person name="Klein B."/>
            <person name="McEwen J.G."/>
            <person name="Puccia R."/>
            <person name="Goldman G.H."/>
            <person name="Felipe M.S."/>
            <person name="Nino-Vega G."/>
            <person name="San-Blas G."/>
            <person name="Taylor J."/>
            <person name="Mendoza L."/>
            <person name="Galagan J."/>
            <person name="Nusbaum C."/>
            <person name="Birren B."/>
        </authorList>
    </citation>
    <scope>NUCLEOTIDE SEQUENCE [LARGE SCALE GENOMIC DNA]</scope>
    <source>
        <strain evidence="2">H88</strain>
    </source>
</reference>
<name>F0UAF6_AJEC8</name>
<gene>
    <name evidence="1" type="ORF">HCEG_02090</name>
</gene>
<evidence type="ECO:0000313" key="1">
    <source>
        <dbReference type="EMBL" id="EGC42875.1"/>
    </source>
</evidence>
<dbReference type="AlphaFoldDB" id="F0UAF6"/>
<sequence>MKYVQLRGYHLGGNNISLATAQEGRSFSEQPFLAPVANSWAWTSSRGILLVPCGKVHRDLYVIEREYTADTTSRIESKSVVYVREEKSFRSCTECKWKLCCTVQDTLRTRYPPYRLASTMHLPVPSYQPPSAWQNPYDVVAGRDWIDFSTSDVWPTLGKWAPPDRLRQGPKGKFKFSAAFFLEQSSYANIACIAPSCSRLNNRVHDESKQVHWSDSFPQLVSEFVPDLMKMLKKAPLALRSKLGLVSNPNRNRGD</sequence>